<evidence type="ECO:0000313" key="1">
    <source>
        <dbReference type="EMBL" id="KOO48452.1"/>
    </source>
</evidence>
<keyword evidence="2" id="KW-1185">Reference proteome</keyword>
<name>A0A0M0LC89_9BACL</name>
<gene>
    <name evidence="1" type="ORF">AMD00_18865</name>
</gene>
<protein>
    <submittedName>
        <fullName evidence="1">Uncharacterized protein</fullName>
    </submittedName>
</protein>
<comment type="caution">
    <text evidence="1">The sequence shown here is derived from an EMBL/GenBank/DDBJ whole genome shotgun (WGS) entry which is preliminary data.</text>
</comment>
<evidence type="ECO:0000313" key="2">
    <source>
        <dbReference type="Proteomes" id="UP000036867"/>
    </source>
</evidence>
<sequence length="70" mass="8474">MLKHRTTYMIINKTEYIRLINFMMISRLVYFDLIRKKFSITTLCFLKNKNFRQKDEKRGISNQKVAVIVA</sequence>
<organism evidence="1 2">
    <name type="scientific">Viridibacillus arvi</name>
    <dbReference type="NCBI Taxonomy" id="263475"/>
    <lineage>
        <taxon>Bacteria</taxon>
        <taxon>Bacillati</taxon>
        <taxon>Bacillota</taxon>
        <taxon>Bacilli</taxon>
        <taxon>Bacillales</taxon>
        <taxon>Caryophanaceae</taxon>
        <taxon>Viridibacillus</taxon>
    </lineage>
</organism>
<dbReference type="AlphaFoldDB" id="A0A0M0LC89"/>
<reference evidence="2" key="1">
    <citation type="submission" date="2015-08" db="EMBL/GenBank/DDBJ databases">
        <title>Fjat-10028 dsm 16317.</title>
        <authorList>
            <person name="Liu B."/>
            <person name="Wang J."/>
            <person name="Zhu Y."/>
            <person name="Liu G."/>
            <person name="Chen Q."/>
            <person name="Chen Z."/>
            <person name="Lan J."/>
            <person name="Che J."/>
            <person name="Ge C."/>
            <person name="Shi H."/>
            <person name="Pan Z."/>
            <person name="Liu X."/>
        </authorList>
    </citation>
    <scope>NUCLEOTIDE SEQUENCE [LARGE SCALE GENOMIC DNA]</scope>
    <source>
        <strain evidence="2">DSM 16317</strain>
    </source>
</reference>
<dbReference type="EMBL" id="LILB01000007">
    <property type="protein sequence ID" value="KOO48452.1"/>
    <property type="molecule type" value="Genomic_DNA"/>
</dbReference>
<dbReference type="Proteomes" id="UP000036867">
    <property type="component" value="Unassembled WGS sequence"/>
</dbReference>
<accession>A0A0M0LC89</accession>
<proteinExistence type="predicted"/>